<dbReference type="InterPro" id="IPR006311">
    <property type="entry name" value="TAT_signal"/>
</dbReference>
<accession>A0A6J6SD53</accession>
<evidence type="ECO:0000313" key="1">
    <source>
        <dbReference type="EMBL" id="CAB4732515.1"/>
    </source>
</evidence>
<protein>
    <submittedName>
        <fullName evidence="1">Unannotated protein</fullName>
    </submittedName>
</protein>
<dbReference type="PROSITE" id="PS51318">
    <property type="entry name" value="TAT"/>
    <property type="match status" value="1"/>
</dbReference>
<dbReference type="AlphaFoldDB" id="A0A6J6SD53"/>
<dbReference type="EMBL" id="CAFBOM010000053">
    <property type="protein sequence ID" value="CAB4980464.1"/>
    <property type="molecule type" value="Genomic_DNA"/>
</dbReference>
<reference evidence="1" key="1">
    <citation type="submission" date="2020-05" db="EMBL/GenBank/DDBJ databases">
        <authorList>
            <person name="Chiriac C."/>
            <person name="Salcher M."/>
            <person name="Ghai R."/>
            <person name="Kavagutti S V."/>
        </authorList>
    </citation>
    <scope>NUCLEOTIDE SEQUENCE</scope>
</reference>
<gene>
    <name evidence="1" type="ORF">UFOPK2786_00273</name>
    <name evidence="2" type="ORF">UFOPK3957_00447</name>
</gene>
<evidence type="ECO:0000313" key="2">
    <source>
        <dbReference type="EMBL" id="CAB4980464.1"/>
    </source>
</evidence>
<dbReference type="EMBL" id="CAEZYW010000026">
    <property type="protein sequence ID" value="CAB4732515.1"/>
    <property type="molecule type" value="Genomic_DNA"/>
</dbReference>
<proteinExistence type="predicted"/>
<sequence>MHVGVDQAISRRAVLIGATGIAGAGILTACTTGAEPSTAAADPVSAEVAGAEQSLIAQYQAFITAFPELSADLTPLLEQHADHAKAIGVKATATSAPVAAADARTAIAVLADAERAAAKARRASCVAATDQGLARLVALIAASEASHAPALTRLLAT</sequence>
<organism evidence="1">
    <name type="scientific">freshwater metagenome</name>
    <dbReference type="NCBI Taxonomy" id="449393"/>
    <lineage>
        <taxon>unclassified sequences</taxon>
        <taxon>metagenomes</taxon>
        <taxon>ecological metagenomes</taxon>
    </lineage>
</organism>
<name>A0A6J6SD53_9ZZZZ</name>